<protein>
    <submittedName>
        <fullName evidence="1">Uncharacterized protein</fullName>
    </submittedName>
</protein>
<gene>
    <name evidence="1" type="ORF">ARMGADRAFT_1082334</name>
</gene>
<evidence type="ECO:0000313" key="2">
    <source>
        <dbReference type="Proteomes" id="UP000217790"/>
    </source>
</evidence>
<organism evidence="1 2">
    <name type="scientific">Armillaria gallica</name>
    <name type="common">Bulbous honey fungus</name>
    <name type="synonym">Armillaria bulbosa</name>
    <dbReference type="NCBI Taxonomy" id="47427"/>
    <lineage>
        <taxon>Eukaryota</taxon>
        <taxon>Fungi</taxon>
        <taxon>Dikarya</taxon>
        <taxon>Basidiomycota</taxon>
        <taxon>Agaricomycotina</taxon>
        <taxon>Agaricomycetes</taxon>
        <taxon>Agaricomycetidae</taxon>
        <taxon>Agaricales</taxon>
        <taxon>Marasmiineae</taxon>
        <taxon>Physalacriaceae</taxon>
        <taxon>Armillaria</taxon>
    </lineage>
</organism>
<dbReference type="EMBL" id="KZ293663">
    <property type="protein sequence ID" value="PBK91128.1"/>
    <property type="molecule type" value="Genomic_DNA"/>
</dbReference>
<keyword evidence="2" id="KW-1185">Reference proteome</keyword>
<dbReference type="AlphaFoldDB" id="A0A2H3DJW3"/>
<reference evidence="2" key="1">
    <citation type="journal article" date="2017" name="Nat. Ecol. Evol.">
        <title>Genome expansion and lineage-specific genetic innovations in the forest pathogenic fungi Armillaria.</title>
        <authorList>
            <person name="Sipos G."/>
            <person name="Prasanna A.N."/>
            <person name="Walter M.C."/>
            <person name="O'Connor E."/>
            <person name="Balint B."/>
            <person name="Krizsan K."/>
            <person name="Kiss B."/>
            <person name="Hess J."/>
            <person name="Varga T."/>
            <person name="Slot J."/>
            <person name="Riley R."/>
            <person name="Boka B."/>
            <person name="Rigling D."/>
            <person name="Barry K."/>
            <person name="Lee J."/>
            <person name="Mihaltcheva S."/>
            <person name="LaButti K."/>
            <person name="Lipzen A."/>
            <person name="Waldron R."/>
            <person name="Moloney N.M."/>
            <person name="Sperisen C."/>
            <person name="Kredics L."/>
            <person name="Vagvoelgyi C."/>
            <person name="Patrignani A."/>
            <person name="Fitzpatrick D."/>
            <person name="Nagy I."/>
            <person name="Doyle S."/>
            <person name="Anderson J.B."/>
            <person name="Grigoriev I.V."/>
            <person name="Gueldener U."/>
            <person name="Muensterkoetter M."/>
            <person name="Nagy L.G."/>
        </authorList>
    </citation>
    <scope>NUCLEOTIDE SEQUENCE [LARGE SCALE GENOMIC DNA]</scope>
    <source>
        <strain evidence="2">Ar21-2</strain>
    </source>
</reference>
<dbReference type="InParanoid" id="A0A2H3DJW3"/>
<dbReference type="Proteomes" id="UP000217790">
    <property type="component" value="Unassembled WGS sequence"/>
</dbReference>
<dbReference type="OrthoDB" id="2104739at2759"/>
<proteinExistence type="predicted"/>
<name>A0A2H3DJW3_ARMGA</name>
<sequence length="79" mass="8622">MSTNGLPVWKSGSLVRKDGRPKTLQNAIHLSLLPFTSRNSIHLPRQPEYPRSILALHATCAKIAQFSGALISKAVLSET</sequence>
<accession>A0A2H3DJW3</accession>
<evidence type="ECO:0000313" key="1">
    <source>
        <dbReference type="EMBL" id="PBK91128.1"/>
    </source>
</evidence>